<sequence length="496" mass="54336">MSHYFLGIDLGGTVTKAGIYTADGREIAVTEQALPVLCPQAGFCERDMEALWAATCQVIRQTLQHAHDVAKVSADQLQGISFSAHGKGLYLVDKQGQPVRHGIVSSDSRAQALVSRWQKEGKAQQAYARSLQQLWPSHPAALLRWLKEHEPENYHRSGYVLMVHDYIRYRLTGEFTIEATNISGSNLYNQYSGDFDAQLMKIFAIEEVADKTAPIIGSADLAGYVSEQAATACGLKAGLPVFGGMFDVVGAALTSGLHDSHQLSAVAGTWSIATRVFDEVQASDYPYVWGKYCIPNRYFVHEGSPTSASNLAWFVKQFLPDLPNSYQTLNQWAALGYEKSDSILFFPWLYGSNYSANLSGGLLGLSGHHRIEDIVYAVYQGIVFSHLLHQDKILALGGGTDSIRFTGGPTHSTIWMQMFCDASNLPLDIVDIQQSGCRAAALCAAVGSGYYAGFEEAILASEPPITRLLPNAEKHQILRARFDQFKHIADALSAVM</sequence>
<accession>A0A0H5LTW0</accession>
<proteinExistence type="inferred from homology"/>
<dbReference type="EMBL" id="CWJI01000002">
    <property type="protein sequence ID" value="CRY54347.1"/>
    <property type="molecule type" value="Genomic_DNA"/>
</dbReference>
<feature type="domain" description="Carbohydrate kinase FGGY C-terminal" evidence="5">
    <location>
        <begin position="264"/>
        <end position="447"/>
    </location>
</feature>
<comment type="similarity">
    <text evidence="1">Belongs to the FGGY kinase family.</text>
</comment>
<evidence type="ECO:0000313" key="7">
    <source>
        <dbReference type="Proteomes" id="UP000043316"/>
    </source>
</evidence>
<dbReference type="Pfam" id="PF02782">
    <property type="entry name" value="FGGY_C"/>
    <property type="match status" value="1"/>
</dbReference>
<evidence type="ECO:0000256" key="1">
    <source>
        <dbReference type="ARBA" id="ARBA00009156"/>
    </source>
</evidence>
<protein>
    <submittedName>
        <fullName evidence="6">Putative L-xylulose kinase</fullName>
        <ecNumber evidence="6">2.7.1.-</ecNumber>
    </submittedName>
</protein>
<dbReference type="InterPro" id="IPR050406">
    <property type="entry name" value="FGGY_Carb_Kinase"/>
</dbReference>
<dbReference type="GO" id="GO:0016301">
    <property type="term" value="F:kinase activity"/>
    <property type="evidence" value="ECO:0007669"/>
    <property type="project" value="UniProtKB-KW"/>
</dbReference>
<evidence type="ECO:0000256" key="3">
    <source>
        <dbReference type="ARBA" id="ARBA00022777"/>
    </source>
</evidence>
<dbReference type="Proteomes" id="UP000043316">
    <property type="component" value="Unassembled WGS sequence"/>
</dbReference>
<reference evidence="7" key="1">
    <citation type="submission" date="2015-03" db="EMBL/GenBank/DDBJ databases">
        <authorList>
            <consortium name="Pathogen Informatics"/>
        </authorList>
    </citation>
    <scope>NUCLEOTIDE SEQUENCE [LARGE SCALE GENOMIC DNA]</scope>
    <source>
        <strain evidence="7">R148</strain>
    </source>
</reference>
<keyword evidence="3 6" id="KW-0418">Kinase</keyword>
<dbReference type="CDD" id="cd07802">
    <property type="entry name" value="ASKHA_NBD_FGGY_EcLyxK-like"/>
    <property type="match status" value="1"/>
</dbReference>
<dbReference type="Pfam" id="PF00370">
    <property type="entry name" value="FGGY_N"/>
    <property type="match status" value="1"/>
</dbReference>
<evidence type="ECO:0000259" key="4">
    <source>
        <dbReference type="Pfam" id="PF00370"/>
    </source>
</evidence>
<dbReference type="AlphaFoldDB" id="A0A0H5LTW0"/>
<dbReference type="GO" id="GO:0005975">
    <property type="term" value="P:carbohydrate metabolic process"/>
    <property type="evidence" value="ECO:0007669"/>
    <property type="project" value="InterPro"/>
</dbReference>
<name>A0A0H5LTW0_YERIN</name>
<dbReference type="InterPro" id="IPR018485">
    <property type="entry name" value="FGGY_C"/>
</dbReference>
<dbReference type="RefSeq" id="WP_053009185.1">
    <property type="nucleotide sequence ID" value="NZ_CWJI01000002.1"/>
</dbReference>
<dbReference type="InterPro" id="IPR043129">
    <property type="entry name" value="ATPase_NBD"/>
</dbReference>
<feature type="domain" description="Carbohydrate kinase FGGY N-terminal" evidence="4">
    <location>
        <begin position="4"/>
        <end position="253"/>
    </location>
</feature>
<dbReference type="InterPro" id="IPR018484">
    <property type="entry name" value="FGGY_N"/>
</dbReference>
<dbReference type="PANTHER" id="PTHR43095:SF3">
    <property type="entry name" value="L-XYLULOSE_3-KETO-L-GULONATE KINASE"/>
    <property type="match status" value="1"/>
</dbReference>
<dbReference type="InterPro" id="IPR000577">
    <property type="entry name" value="Carb_kinase_FGGY"/>
</dbReference>
<dbReference type="Gene3D" id="3.30.420.40">
    <property type="match status" value="2"/>
</dbReference>
<dbReference type="PANTHER" id="PTHR43095">
    <property type="entry name" value="SUGAR KINASE"/>
    <property type="match status" value="1"/>
</dbReference>
<dbReference type="SUPFAM" id="SSF53067">
    <property type="entry name" value="Actin-like ATPase domain"/>
    <property type="match status" value="2"/>
</dbReference>
<evidence type="ECO:0000259" key="5">
    <source>
        <dbReference type="Pfam" id="PF02782"/>
    </source>
</evidence>
<dbReference type="EC" id="2.7.1.-" evidence="6"/>
<keyword evidence="2 6" id="KW-0808">Transferase</keyword>
<dbReference type="PIRSF" id="PIRSF000538">
    <property type="entry name" value="GlpK"/>
    <property type="match status" value="1"/>
</dbReference>
<organism evidence="6 7">
    <name type="scientific">Yersinia intermedia</name>
    <dbReference type="NCBI Taxonomy" id="631"/>
    <lineage>
        <taxon>Bacteria</taxon>
        <taxon>Pseudomonadati</taxon>
        <taxon>Pseudomonadota</taxon>
        <taxon>Gammaproteobacteria</taxon>
        <taxon>Enterobacterales</taxon>
        <taxon>Yersiniaceae</taxon>
        <taxon>Yersinia</taxon>
    </lineage>
</organism>
<gene>
    <name evidence="6" type="primary">lyx_2</name>
    <name evidence="6" type="ORF">ERS008476_01268</name>
</gene>
<evidence type="ECO:0000256" key="2">
    <source>
        <dbReference type="ARBA" id="ARBA00022679"/>
    </source>
</evidence>
<evidence type="ECO:0000313" key="6">
    <source>
        <dbReference type="EMBL" id="CRY54347.1"/>
    </source>
</evidence>